<dbReference type="EMBL" id="CP001649">
    <property type="protein sequence ID" value="ACS79951.1"/>
    <property type="molecule type" value="Genomic_DNA"/>
</dbReference>
<evidence type="ECO:0000313" key="1">
    <source>
        <dbReference type="EMBL" id="ACS79951.1"/>
    </source>
</evidence>
<dbReference type="Proteomes" id="UP000002601">
    <property type="component" value="Chromosome"/>
</dbReference>
<dbReference type="KEGG" id="dsa:Desal_1890"/>
<keyword evidence="2" id="KW-1185">Reference proteome</keyword>
<reference evidence="1 2" key="1">
    <citation type="submission" date="2009-06" db="EMBL/GenBank/DDBJ databases">
        <title>Complete sequence of Desulfovibrio salexigens DSM 2638.</title>
        <authorList>
            <consortium name="US DOE Joint Genome Institute"/>
            <person name="Lucas S."/>
            <person name="Copeland A."/>
            <person name="Lapidus A."/>
            <person name="Glavina del Rio T."/>
            <person name="Tice H."/>
            <person name="Bruce D."/>
            <person name="Goodwin L."/>
            <person name="Pitluck S."/>
            <person name="Munk A.C."/>
            <person name="Brettin T."/>
            <person name="Detter J.C."/>
            <person name="Han C."/>
            <person name="Tapia R."/>
            <person name="Larimer F."/>
            <person name="Land M."/>
            <person name="Hauser L."/>
            <person name="Kyrpides N."/>
            <person name="Anderson I."/>
            <person name="Wall J.D."/>
            <person name="Arkin A.P."/>
            <person name="Dehal P."/>
            <person name="Chivian D."/>
            <person name="Giles B."/>
            <person name="Hazen T.C."/>
        </authorList>
    </citation>
    <scope>NUCLEOTIDE SEQUENCE [LARGE SCALE GENOMIC DNA]</scope>
    <source>
        <strain evidence="2">ATCC 14822 / DSM 2638 / NCIMB 8403 / VKM B-1763</strain>
    </source>
</reference>
<evidence type="ECO:0000313" key="2">
    <source>
        <dbReference type="Proteomes" id="UP000002601"/>
    </source>
</evidence>
<protein>
    <submittedName>
        <fullName evidence="1">Uncharacterized protein</fullName>
    </submittedName>
</protein>
<dbReference type="RefSeq" id="WP_015851767.1">
    <property type="nucleotide sequence ID" value="NC_012881.1"/>
</dbReference>
<dbReference type="STRING" id="526222.Desal_1890"/>
<accession>C6BUE2</accession>
<organism evidence="1 2">
    <name type="scientific">Maridesulfovibrio salexigens (strain ATCC 14822 / DSM 2638 / NCIMB 8403 / VKM B-1763)</name>
    <name type="common">Desulfovibrio salexigens</name>
    <dbReference type="NCBI Taxonomy" id="526222"/>
    <lineage>
        <taxon>Bacteria</taxon>
        <taxon>Pseudomonadati</taxon>
        <taxon>Thermodesulfobacteriota</taxon>
        <taxon>Desulfovibrionia</taxon>
        <taxon>Desulfovibrionales</taxon>
        <taxon>Desulfovibrionaceae</taxon>
        <taxon>Maridesulfovibrio</taxon>
    </lineage>
</organism>
<sequence length="64" mass="7347">MTTVVPPCELTRKAIKWISEQHSETGKPLKSLLEEAAMRFNLSPKDMEFMERFYAENNGEAPDC</sequence>
<name>C6BUE2_MARSD</name>
<proteinExistence type="predicted"/>
<dbReference type="OrthoDB" id="5422828at2"/>
<dbReference type="HOGENOM" id="CLU_188261_1_0_7"/>
<dbReference type="eggNOG" id="ENOG5033CDW">
    <property type="taxonomic scope" value="Bacteria"/>
</dbReference>
<dbReference type="AlphaFoldDB" id="C6BUE2"/>
<gene>
    <name evidence="1" type="ordered locus">Desal_1890</name>
</gene>